<dbReference type="PANTHER" id="PTHR19446">
    <property type="entry name" value="REVERSE TRANSCRIPTASES"/>
    <property type="match status" value="1"/>
</dbReference>
<feature type="compositionally biased region" description="Basic residues" evidence="1">
    <location>
        <begin position="500"/>
        <end position="509"/>
    </location>
</feature>
<dbReference type="EMBL" id="KZ308950">
    <property type="protein sequence ID" value="KAG8235792.1"/>
    <property type="molecule type" value="Genomic_DNA"/>
</dbReference>
<protein>
    <recommendedName>
        <fullName evidence="4">Reverse transcriptase domain-containing protein</fullName>
    </recommendedName>
</protein>
<dbReference type="Proteomes" id="UP000792457">
    <property type="component" value="Unassembled WGS sequence"/>
</dbReference>
<evidence type="ECO:0000313" key="3">
    <source>
        <dbReference type="Proteomes" id="UP000792457"/>
    </source>
</evidence>
<dbReference type="AlphaFoldDB" id="A0A8K0P7B6"/>
<comment type="caution">
    <text evidence="2">The sequence shown here is derived from an EMBL/GenBank/DDBJ whole genome shotgun (WGS) entry which is preliminary data.</text>
</comment>
<keyword evidence="3" id="KW-1185">Reference proteome</keyword>
<dbReference type="OrthoDB" id="10056483at2759"/>
<proteinExistence type="predicted"/>
<evidence type="ECO:0000313" key="2">
    <source>
        <dbReference type="EMBL" id="KAG8235792.1"/>
    </source>
</evidence>
<accession>A0A8K0P7B6</accession>
<feature type="region of interest" description="Disordered" evidence="1">
    <location>
        <begin position="492"/>
        <end position="580"/>
    </location>
</feature>
<reference evidence="2" key="1">
    <citation type="submission" date="2013-04" db="EMBL/GenBank/DDBJ databases">
        <authorList>
            <person name="Qu J."/>
            <person name="Murali S.C."/>
            <person name="Bandaranaike D."/>
            <person name="Bellair M."/>
            <person name="Blankenburg K."/>
            <person name="Chao H."/>
            <person name="Dinh H."/>
            <person name="Doddapaneni H."/>
            <person name="Downs B."/>
            <person name="Dugan-Rocha S."/>
            <person name="Elkadiri S."/>
            <person name="Gnanaolivu R.D."/>
            <person name="Hernandez B."/>
            <person name="Javaid M."/>
            <person name="Jayaseelan J.C."/>
            <person name="Lee S."/>
            <person name="Li M."/>
            <person name="Ming W."/>
            <person name="Munidasa M."/>
            <person name="Muniz J."/>
            <person name="Nguyen L."/>
            <person name="Ongeri F."/>
            <person name="Osuji N."/>
            <person name="Pu L.-L."/>
            <person name="Puazo M."/>
            <person name="Qu C."/>
            <person name="Quiroz J."/>
            <person name="Raj R."/>
            <person name="Weissenberger G."/>
            <person name="Xin Y."/>
            <person name="Zou X."/>
            <person name="Han Y."/>
            <person name="Richards S."/>
            <person name="Worley K."/>
            <person name="Muzny D."/>
            <person name="Gibbs R."/>
        </authorList>
    </citation>
    <scope>NUCLEOTIDE SEQUENCE</scope>
    <source>
        <strain evidence="2">Sampled in the wild</strain>
    </source>
</reference>
<organism evidence="2 3">
    <name type="scientific">Ladona fulva</name>
    <name type="common">Scarce chaser dragonfly</name>
    <name type="synonym">Libellula fulva</name>
    <dbReference type="NCBI Taxonomy" id="123851"/>
    <lineage>
        <taxon>Eukaryota</taxon>
        <taxon>Metazoa</taxon>
        <taxon>Ecdysozoa</taxon>
        <taxon>Arthropoda</taxon>
        <taxon>Hexapoda</taxon>
        <taxon>Insecta</taxon>
        <taxon>Pterygota</taxon>
        <taxon>Palaeoptera</taxon>
        <taxon>Odonata</taxon>
        <taxon>Epiprocta</taxon>
        <taxon>Anisoptera</taxon>
        <taxon>Libelluloidea</taxon>
        <taxon>Libellulidae</taxon>
        <taxon>Ladona</taxon>
    </lineage>
</organism>
<name>A0A8K0P7B6_LADFU</name>
<sequence length="580" mass="63338">MRITGPKPQLTAPHREPSEDQMIWRIELGIIQDGDAATLTRIAEEIANTAATRCNARARQTRLPKRRPPVEVPAAELQSEYRRSKGAAFRRIIGNPSPICPIPLQDLAAHFGKAPPPFNCGPAPSAIPTMVIQRIDGEEENLLRPITPTEVQERIRKAANSTPGPDGIPYRAWPKIDPDGSTLASLYNACLTIETVPQAWKRSRTILLHKGGDADDITNWRPIALQPTMGKIFSGILADRIYLWAIRGRRLSFPFQKGFIPGAEENWRPIALQPTLGKVFSGILAEYIDRIYNWAIRGRRLSFPAQKGYIPGAEGCFEHNFVLGAALEDARRNGKEIAIAWLDLADAFGTGTPLASGSPYVIDSGLPDWQAPYLGAGLRRRRCAAREIRRIAAPAPTCVQDSRTRGVSTLTGKPFRPQFATGGDSWGLTPLLHSRSLLTGPAASRHPANCAEGAALALGRLGHLRSPSRSSAPSPSAGVTKSGAALRLNFTFTTAPSRSHGNRLRRTQGHHPPPDRQQRRSTAPATTRSQCCGKMERARIQTTEVRQPASPPPQWAPQITPLQLPDPRKADADTGRGTEL</sequence>
<reference evidence="2" key="2">
    <citation type="submission" date="2017-10" db="EMBL/GenBank/DDBJ databases">
        <title>Ladona fulva Genome sequencing and assembly.</title>
        <authorList>
            <person name="Murali S."/>
            <person name="Richards S."/>
            <person name="Bandaranaike D."/>
            <person name="Bellair M."/>
            <person name="Blankenburg K."/>
            <person name="Chao H."/>
            <person name="Dinh H."/>
            <person name="Doddapaneni H."/>
            <person name="Dugan-Rocha S."/>
            <person name="Elkadiri S."/>
            <person name="Gnanaolivu R."/>
            <person name="Hernandez B."/>
            <person name="Skinner E."/>
            <person name="Javaid M."/>
            <person name="Lee S."/>
            <person name="Li M."/>
            <person name="Ming W."/>
            <person name="Munidasa M."/>
            <person name="Muniz J."/>
            <person name="Nguyen L."/>
            <person name="Hughes D."/>
            <person name="Osuji N."/>
            <person name="Pu L.-L."/>
            <person name="Puazo M."/>
            <person name="Qu C."/>
            <person name="Quiroz J."/>
            <person name="Raj R."/>
            <person name="Weissenberger G."/>
            <person name="Xin Y."/>
            <person name="Zou X."/>
            <person name="Han Y."/>
            <person name="Worley K."/>
            <person name="Muzny D."/>
            <person name="Gibbs R."/>
        </authorList>
    </citation>
    <scope>NUCLEOTIDE SEQUENCE</scope>
    <source>
        <strain evidence="2">Sampled in the wild</strain>
    </source>
</reference>
<evidence type="ECO:0008006" key="4">
    <source>
        <dbReference type="Google" id="ProtNLM"/>
    </source>
</evidence>
<evidence type="ECO:0000256" key="1">
    <source>
        <dbReference type="SAM" id="MobiDB-lite"/>
    </source>
</evidence>
<feature type="compositionally biased region" description="Basic and acidic residues" evidence="1">
    <location>
        <begin position="566"/>
        <end position="580"/>
    </location>
</feature>
<gene>
    <name evidence="2" type="ORF">J437_LFUL016125</name>
</gene>
<feature type="compositionally biased region" description="Polar residues" evidence="1">
    <location>
        <begin position="520"/>
        <end position="530"/>
    </location>
</feature>